<reference evidence="3 4" key="2">
    <citation type="submission" date="2019-09" db="EMBL/GenBank/DDBJ databases">
        <authorList>
            <person name="Jin C."/>
        </authorList>
    </citation>
    <scope>NUCLEOTIDE SEQUENCE [LARGE SCALE GENOMIC DNA]</scope>
    <source>
        <strain evidence="3 4">BN140078</strain>
    </source>
</reference>
<dbReference type="NCBIfam" id="TIGR02032">
    <property type="entry name" value="GG-red-SF"/>
    <property type="match status" value="1"/>
</dbReference>
<dbReference type="AlphaFoldDB" id="A0A5B2VJY3"/>
<gene>
    <name evidence="3" type="ORF">F0L74_22505</name>
</gene>
<evidence type="ECO:0000313" key="4">
    <source>
        <dbReference type="Proteomes" id="UP000324611"/>
    </source>
</evidence>
<dbReference type="Proteomes" id="UP000324611">
    <property type="component" value="Unassembled WGS sequence"/>
</dbReference>
<dbReference type="PANTHER" id="PTHR42685">
    <property type="entry name" value="GERANYLGERANYL DIPHOSPHATE REDUCTASE"/>
    <property type="match status" value="1"/>
</dbReference>
<dbReference type="InterPro" id="IPR002938">
    <property type="entry name" value="FAD-bd"/>
</dbReference>
<dbReference type="SUPFAM" id="SSF51905">
    <property type="entry name" value="FAD/NAD(P)-binding domain"/>
    <property type="match status" value="1"/>
</dbReference>
<accession>A0A5B2VJY3</accession>
<evidence type="ECO:0000259" key="2">
    <source>
        <dbReference type="Pfam" id="PF22578"/>
    </source>
</evidence>
<keyword evidence="4" id="KW-1185">Reference proteome</keyword>
<evidence type="ECO:0000313" key="3">
    <source>
        <dbReference type="EMBL" id="KAA2238988.1"/>
    </source>
</evidence>
<dbReference type="PRINTS" id="PR00420">
    <property type="entry name" value="RNGMNOXGNASE"/>
</dbReference>
<feature type="domain" description="Digeranylgeranylglycerophospholipid reductase catalytic" evidence="2">
    <location>
        <begin position="181"/>
        <end position="249"/>
    </location>
</feature>
<dbReference type="GO" id="GO:0071949">
    <property type="term" value="F:FAD binding"/>
    <property type="evidence" value="ECO:0007669"/>
    <property type="project" value="InterPro"/>
</dbReference>
<dbReference type="EMBL" id="VUOC01000004">
    <property type="protein sequence ID" value="KAA2238988.1"/>
    <property type="molecule type" value="Genomic_DNA"/>
</dbReference>
<dbReference type="InterPro" id="IPR050407">
    <property type="entry name" value="Geranylgeranyl_reductase"/>
</dbReference>
<reference evidence="3 4" key="1">
    <citation type="submission" date="2019-09" db="EMBL/GenBank/DDBJ databases">
        <title>Chitinophaga ginsengihumi sp. nov., isolated from soil of ginseng rhizosphere.</title>
        <authorList>
            <person name="Lee J."/>
        </authorList>
    </citation>
    <scope>NUCLEOTIDE SEQUENCE [LARGE SCALE GENOMIC DNA]</scope>
    <source>
        <strain evidence="3 4">BN140078</strain>
    </source>
</reference>
<sequence>MTMNQHYDVIIIGAGPAGTACALGLRNAGLRVAIIDKHIFPRDKVCGDAIPGRAIKCLQAMNPAFGAAVRSFPEKLVTQRTRCYYKGKQLEFSWSLEAYTATRMDFDHFLFSLVKSHTNTTVLEGVEVKQINSTDNGYILTTKNDNSTLDCTLLIGADGVNGLSAKRLAGYQMDRRHHVAAVRAYYTGVAGMEDNCTEIYFDKKYLPGYLWVFPIKGGLVNVGLGILSAELVRHHIDVKKAFYDFIDRSPILKSRFKDAVPVGPLQGCGLPLGSRWVQMSGDRFLLAGDAASLIDPVSGDGIGNAVLSGKLAAEQAIRCFQSGNFSAAYMKTYEQELYRMVGAEMGRKAGVLKWMSKMPLLFELAFYVGQHRAIRNFIK</sequence>
<dbReference type="Pfam" id="PF22578">
    <property type="entry name" value="GGR_cat"/>
    <property type="match status" value="1"/>
</dbReference>
<proteinExistence type="predicted"/>
<dbReference type="InterPro" id="IPR011777">
    <property type="entry name" value="Geranylgeranyl_Rdtase_fam"/>
</dbReference>
<comment type="caution">
    <text evidence="3">The sequence shown here is derived from an EMBL/GenBank/DDBJ whole genome shotgun (WGS) entry which is preliminary data.</text>
</comment>
<protein>
    <submittedName>
        <fullName evidence="3">Geranylgeranyl reductase family protein</fullName>
    </submittedName>
</protein>
<evidence type="ECO:0000259" key="1">
    <source>
        <dbReference type="Pfam" id="PF01494"/>
    </source>
</evidence>
<dbReference type="InterPro" id="IPR036188">
    <property type="entry name" value="FAD/NAD-bd_sf"/>
</dbReference>
<name>A0A5B2VJY3_9BACT</name>
<dbReference type="GO" id="GO:0016628">
    <property type="term" value="F:oxidoreductase activity, acting on the CH-CH group of donors, NAD or NADP as acceptor"/>
    <property type="evidence" value="ECO:0007669"/>
    <property type="project" value="InterPro"/>
</dbReference>
<organism evidence="3 4">
    <name type="scientific">Chitinophaga agrisoli</name>
    <dbReference type="NCBI Taxonomy" id="2607653"/>
    <lineage>
        <taxon>Bacteria</taxon>
        <taxon>Pseudomonadati</taxon>
        <taxon>Bacteroidota</taxon>
        <taxon>Chitinophagia</taxon>
        <taxon>Chitinophagales</taxon>
        <taxon>Chitinophagaceae</taxon>
        <taxon>Chitinophaga</taxon>
    </lineage>
</organism>
<dbReference type="InterPro" id="IPR054715">
    <property type="entry name" value="GGR_cat"/>
</dbReference>
<feature type="domain" description="FAD-binding" evidence="1">
    <location>
        <begin position="7"/>
        <end position="169"/>
    </location>
</feature>
<dbReference type="Pfam" id="PF01494">
    <property type="entry name" value="FAD_binding_3"/>
    <property type="match status" value="1"/>
</dbReference>
<dbReference type="PANTHER" id="PTHR42685:SF22">
    <property type="entry name" value="CONDITIONED MEDIUM FACTOR RECEPTOR 1"/>
    <property type="match status" value="1"/>
</dbReference>
<dbReference type="Gene3D" id="3.50.50.60">
    <property type="entry name" value="FAD/NAD(P)-binding domain"/>
    <property type="match status" value="1"/>
</dbReference>